<feature type="compositionally biased region" description="Basic and acidic residues" evidence="1">
    <location>
        <begin position="556"/>
        <end position="565"/>
    </location>
</feature>
<evidence type="ECO:0000313" key="2">
    <source>
        <dbReference type="Proteomes" id="UP000694865"/>
    </source>
</evidence>
<feature type="compositionally biased region" description="Polar residues" evidence="1">
    <location>
        <begin position="566"/>
        <end position="578"/>
    </location>
</feature>
<protein>
    <submittedName>
        <fullName evidence="3">Uncharacterized protein LOC102802249</fullName>
    </submittedName>
</protein>
<gene>
    <name evidence="3" type="primary">LOC102802249</name>
</gene>
<feature type="region of interest" description="Disordered" evidence="1">
    <location>
        <begin position="521"/>
        <end position="594"/>
    </location>
</feature>
<name>A0ABM0LXU7_SACKO</name>
<keyword evidence="2" id="KW-1185">Reference proteome</keyword>
<sequence length="736" mass="80662">MTSKAETNLSEEEDDEDDEDNIFVDGGLDSSAASDQLNKEMADSRQNSDKDLVAQIQFLDDEATTAINSDSRTLLNLNQSTKKVSVSLEDKRSDVTSESSHVLYDEMSINSSLESIDGSHIQDIPPLFVNLSCSVKEGVNVRSQSVRSLPTCLGELIDCLEDPVSDIDLSGLSITLDIICLTLPVDSDSEPCRKRSERTISVGSMPSPVGTPPQEADIYQHLQSDGSESASVYPLGSLSMDPLSILPAAQNKVVKDAAEQIKWLMKDEIASAKRLISPINATTLDMVAIHVTGSTAKATCKAEKVPLHFVFGAEHSRDKFIEEFGRMDKTCFENLELIGFSIMKEDNYYYLIRDESLYMFTPTTRLLQDAAVALSRENLLNHDLELSSMNLVSTELGLDQSQNSTEFSLDQSQNSTELGLDQSQSSSEIKPLRINEMDNPKRTTEELAKNDRESVINIKNENEIGTDIAKKEVCMLEMTEQIDKESNTETNYINPVEDNSSETSIQVLSEECGGDLAHEPELQEEDTSNAQEKDETHCEQNDNKLKENPVDSELNALRDKLHSDSANDVIKSSNTTAEVSEMSGEQEFSESEVVLIPPSSIPSRLQEEIMHPGTPAGTNLPASPSVTSTISSEVGVEAPDSLTSSGGSKHHRRQPSVFSTVSSGLTSVNASRVSLNDDEKELALMKKLSCLPSVNISRVSLNEEAYDGGSSDNDSDGRLMSLTDTEQFQSRMLNFG</sequence>
<feature type="region of interest" description="Disordered" evidence="1">
    <location>
        <begin position="404"/>
        <end position="427"/>
    </location>
</feature>
<dbReference type="PANTHER" id="PTHR14918:SF3">
    <property type="entry name" value="KICSTOR COMPLEX PROTEIN SZT2"/>
    <property type="match status" value="1"/>
</dbReference>
<feature type="compositionally biased region" description="Basic and acidic residues" evidence="1">
    <location>
        <begin position="531"/>
        <end position="549"/>
    </location>
</feature>
<dbReference type="PANTHER" id="PTHR14918">
    <property type="entry name" value="KICSTOR COMPLEX PROTEIN SZT2"/>
    <property type="match status" value="1"/>
</dbReference>
<dbReference type="GeneID" id="102802249"/>
<feature type="compositionally biased region" description="Acidic residues" evidence="1">
    <location>
        <begin position="9"/>
        <end position="22"/>
    </location>
</feature>
<feature type="region of interest" description="Disordered" evidence="1">
    <location>
        <begin position="1"/>
        <end position="48"/>
    </location>
</feature>
<proteinExistence type="predicted"/>
<feature type="compositionally biased region" description="Basic and acidic residues" evidence="1">
    <location>
        <begin position="37"/>
        <end position="48"/>
    </location>
</feature>
<dbReference type="Proteomes" id="UP000694865">
    <property type="component" value="Unplaced"/>
</dbReference>
<reference evidence="3" key="1">
    <citation type="submission" date="2025-08" db="UniProtKB">
        <authorList>
            <consortium name="RefSeq"/>
        </authorList>
    </citation>
    <scope>IDENTIFICATION</scope>
    <source>
        <tissue evidence="3">Testes</tissue>
    </source>
</reference>
<dbReference type="RefSeq" id="XP_006812588.1">
    <property type="nucleotide sequence ID" value="XM_006812525.1"/>
</dbReference>
<feature type="region of interest" description="Disordered" evidence="1">
    <location>
        <begin position="635"/>
        <end position="660"/>
    </location>
</feature>
<organism evidence="2 3">
    <name type="scientific">Saccoglossus kowalevskii</name>
    <name type="common">Acorn worm</name>
    <dbReference type="NCBI Taxonomy" id="10224"/>
    <lineage>
        <taxon>Eukaryota</taxon>
        <taxon>Metazoa</taxon>
        <taxon>Hemichordata</taxon>
        <taxon>Enteropneusta</taxon>
        <taxon>Harrimaniidae</taxon>
        <taxon>Saccoglossus</taxon>
    </lineage>
</organism>
<evidence type="ECO:0000313" key="3">
    <source>
        <dbReference type="RefSeq" id="XP_006812588.1"/>
    </source>
</evidence>
<dbReference type="InterPro" id="IPR033228">
    <property type="entry name" value="SZT2"/>
</dbReference>
<accession>A0ABM0LXU7</accession>
<evidence type="ECO:0000256" key="1">
    <source>
        <dbReference type="SAM" id="MobiDB-lite"/>
    </source>
</evidence>